<reference evidence="1 2" key="1">
    <citation type="submission" date="2020-08" db="EMBL/GenBank/DDBJ databases">
        <title>Novel species isolated from subtropical streams in China.</title>
        <authorList>
            <person name="Lu H."/>
        </authorList>
    </citation>
    <scope>NUCLEOTIDE SEQUENCE [LARGE SCALE GENOMIC DNA]</scope>
    <source>
        <strain evidence="1 2">KACC 16656</strain>
    </source>
</reference>
<accession>A0ABR6WZ04</accession>
<evidence type="ECO:0000313" key="2">
    <source>
        <dbReference type="Proteomes" id="UP000648257"/>
    </source>
</evidence>
<keyword evidence="2" id="KW-1185">Reference proteome</keyword>
<organism evidence="1 2">
    <name type="scientific">Undibacterium seohonense</name>
    <dbReference type="NCBI Taxonomy" id="1344950"/>
    <lineage>
        <taxon>Bacteria</taxon>
        <taxon>Pseudomonadati</taxon>
        <taxon>Pseudomonadota</taxon>
        <taxon>Betaproteobacteria</taxon>
        <taxon>Burkholderiales</taxon>
        <taxon>Oxalobacteraceae</taxon>
        <taxon>Undibacterium</taxon>
    </lineage>
</organism>
<protein>
    <submittedName>
        <fullName evidence="1">Inovirus-type Gp2 protein</fullName>
    </submittedName>
</protein>
<dbReference type="Proteomes" id="UP000648257">
    <property type="component" value="Unassembled WGS sequence"/>
</dbReference>
<dbReference type="EMBL" id="JACOFW010000001">
    <property type="protein sequence ID" value="MBC3805785.1"/>
    <property type="molecule type" value="Genomic_DNA"/>
</dbReference>
<gene>
    <name evidence="1" type="ORF">H8K52_00320</name>
</gene>
<name>A0ABR6WZ04_9BURK</name>
<dbReference type="RefSeq" id="WP_186920524.1">
    <property type="nucleotide sequence ID" value="NZ_JACOFW010000001.1"/>
</dbReference>
<proteinExistence type="predicted"/>
<comment type="caution">
    <text evidence="1">The sequence shown here is derived from an EMBL/GenBank/DDBJ whole genome shotgun (WGS) entry which is preliminary data.</text>
</comment>
<evidence type="ECO:0000313" key="1">
    <source>
        <dbReference type="EMBL" id="MBC3805785.1"/>
    </source>
</evidence>
<sequence length="389" mass="45259">MDSITEIERVNEHLFFNASLTLVQEDKETTHALTSEFDYYTTLFRIEKLIHELKNDDILHHRFWLNCQSRPQLRQVHGDRLGKKFLALLLKSPVSPIAIQTKNPSHAFHPSYLLFIGAIKRYQLDLLTIADLHNHQGKADHLLNQLNACVQFIQKKAQSLKFAKKCKSHNRSSLKNLRGCFRLVDHLFRQRSRLLVVRIDLGYLRNYKYLSNDLSAVSKHECFEHRANFIKSLGAIFRNNELCAYIVKTEFKPQKTFHHHVVIFLDGSRVRQGISIAEILCRNWNNVITQGRGTSINLNEKYAGHDNCYIGMIHRSDIAMINNLKERVIGYICKPDYYYRFVAPPGQRAFCKSEIKEKITKHKKSKAISSRGIIATQLQKGYPQSQYIH</sequence>